<feature type="transmembrane region" description="Helical" evidence="7">
    <location>
        <begin position="270"/>
        <end position="287"/>
    </location>
</feature>
<feature type="region of interest" description="Disordered" evidence="6">
    <location>
        <begin position="312"/>
        <end position="333"/>
    </location>
</feature>
<organism evidence="9 10">
    <name type="scientific">Legionella pneumophila subsp. pneumophila</name>
    <dbReference type="NCBI Taxonomy" id="91891"/>
    <lineage>
        <taxon>Bacteria</taxon>
        <taxon>Pseudomonadati</taxon>
        <taxon>Pseudomonadota</taxon>
        <taxon>Gammaproteobacteria</taxon>
        <taxon>Legionellales</taxon>
        <taxon>Legionellaceae</taxon>
        <taxon>Legionella</taxon>
    </lineage>
</organism>
<dbReference type="InterPro" id="IPR037185">
    <property type="entry name" value="EmrE-like"/>
</dbReference>
<evidence type="ECO:0000256" key="7">
    <source>
        <dbReference type="SAM" id="Phobius"/>
    </source>
</evidence>
<gene>
    <name evidence="9" type="ORF">D1H98_07985</name>
</gene>
<feature type="transmembrane region" description="Helical" evidence="7">
    <location>
        <begin position="215"/>
        <end position="235"/>
    </location>
</feature>
<feature type="transmembrane region" description="Helical" evidence="7">
    <location>
        <begin position="129"/>
        <end position="146"/>
    </location>
</feature>
<accession>A0A3A6UYU7</accession>
<feature type="transmembrane region" description="Helical" evidence="7">
    <location>
        <begin position="247"/>
        <end position="264"/>
    </location>
</feature>
<feature type="domain" description="EamA" evidence="8">
    <location>
        <begin position="10"/>
        <end position="144"/>
    </location>
</feature>
<keyword evidence="3 7" id="KW-0812">Transmembrane</keyword>
<dbReference type="EMBL" id="QWDR01000001">
    <property type="protein sequence ID" value="RJY35095.1"/>
    <property type="molecule type" value="Genomic_DNA"/>
</dbReference>
<dbReference type="AlphaFoldDB" id="A0A3A6UYU7"/>
<comment type="similarity">
    <text evidence="2">Belongs to the EamA transporter family.</text>
</comment>
<comment type="subcellular location">
    <subcellularLocation>
        <location evidence="1">Membrane</location>
        <topology evidence="1">Multi-pass membrane protein</topology>
    </subcellularLocation>
</comment>
<evidence type="ECO:0000256" key="5">
    <source>
        <dbReference type="ARBA" id="ARBA00023136"/>
    </source>
</evidence>
<dbReference type="Proteomes" id="UP000277145">
    <property type="component" value="Unassembled WGS sequence"/>
</dbReference>
<feature type="transmembrane region" description="Helical" evidence="7">
    <location>
        <begin position="152"/>
        <end position="170"/>
    </location>
</feature>
<evidence type="ECO:0000256" key="2">
    <source>
        <dbReference type="ARBA" id="ARBA00007362"/>
    </source>
</evidence>
<dbReference type="InterPro" id="IPR000620">
    <property type="entry name" value="EamA_dom"/>
</dbReference>
<feature type="transmembrane region" description="Helical" evidence="7">
    <location>
        <begin position="73"/>
        <end position="95"/>
    </location>
</feature>
<keyword evidence="4 7" id="KW-1133">Transmembrane helix</keyword>
<dbReference type="PANTHER" id="PTHR32322">
    <property type="entry name" value="INNER MEMBRANE TRANSPORTER"/>
    <property type="match status" value="1"/>
</dbReference>
<evidence type="ECO:0000256" key="4">
    <source>
        <dbReference type="ARBA" id="ARBA00022989"/>
    </source>
</evidence>
<evidence type="ECO:0000256" key="1">
    <source>
        <dbReference type="ARBA" id="ARBA00004141"/>
    </source>
</evidence>
<evidence type="ECO:0000259" key="8">
    <source>
        <dbReference type="Pfam" id="PF00892"/>
    </source>
</evidence>
<name>A0A3A6UYU7_LEGPN</name>
<reference evidence="9 10" key="1">
    <citation type="submission" date="2018-08" db="EMBL/GenBank/DDBJ databases">
        <title>Genome Sequences of Legionella pneumophila subsp. pneumophila Isolates, Recovered from a Drinking Water System in a Large Builging.</title>
        <authorList>
            <person name="Gomez-Alvarez V."/>
            <person name="Boczek L."/>
            <person name="King D."/>
            <person name="Pemberton A."/>
            <person name="Pfaller S."/>
            <person name="Rodgers M."/>
            <person name="Santodomingo J."/>
            <person name="Revetta R."/>
        </authorList>
    </citation>
    <scope>NUCLEOTIDE SEQUENCE [LARGE SCALE GENOMIC DNA]</scope>
    <source>
        <strain evidence="9 10">L01C.1</strain>
    </source>
</reference>
<dbReference type="SUPFAM" id="SSF103481">
    <property type="entry name" value="Multidrug resistance efflux transporter EmrE"/>
    <property type="match status" value="2"/>
</dbReference>
<dbReference type="PANTHER" id="PTHR32322:SF2">
    <property type="entry name" value="EAMA DOMAIN-CONTAINING PROTEIN"/>
    <property type="match status" value="1"/>
</dbReference>
<dbReference type="Pfam" id="PF00892">
    <property type="entry name" value="EamA"/>
    <property type="match status" value="2"/>
</dbReference>
<feature type="transmembrane region" description="Helical" evidence="7">
    <location>
        <begin position="191"/>
        <end position="209"/>
    </location>
</feature>
<evidence type="ECO:0000256" key="3">
    <source>
        <dbReference type="ARBA" id="ARBA00022692"/>
    </source>
</evidence>
<sequence length="352" mass="38613">MAAKLNFSSSIVIALLAAILFGASTPFAKQLLGGISPVLLAGLLYLGSGIGLLLFRLIKDKGWQASRLFNNEWIWLIGAIGFGGILGPVLLMLGLEHTSAATASLLLNLEAVLTALLAWVFFKESTDRRIIFGMLLIVAGGILLAWPNQLGQQHWAGTITIALACLCWAIDNNLTRRISTADALFIASSKGLVAGMTNVSLAFILHLPLPGWTQVSYALLIGFFGYGISLVLFVLALRDLGTARTGAYFSTAPFIGAAIAILLFGSTTSILFWIAAILIAMGVWIHLTENHEHIHTHEYLFHHHSHVHDEHHQHNHNFFGDGKEPHAHSHEHKLMTHSHHHYPDIHHEHKHK</sequence>
<evidence type="ECO:0000313" key="9">
    <source>
        <dbReference type="EMBL" id="RJY35095.1"/>
    </source>
</evidence>
<dbReference type="InterPro" id="IPR050638">
    <property type="entry name" value="AA-Vitamin_Transporters"/>
</dbReference>
<dbReference type="GO" id="GO:0016020">
    <property type="term" value="C:membrane"/>
    <property type="evidence" value="ECO:0007669"/>
    <property type="project" value="UniProtKB-SubCell"/>
</dbReference>
<dbReference type="Gene3D" id="1.10.3730.20">
    <property type="match status" value="2"/>
</dbReference>
<feature type="domain" description="EamA" evidence="8">
    <location>
        <begin position="156"/>
        <end position="285"/>
    </location>
</feature>
<keyword evidence="5 7" id="KW-0472">Membrane</keyword>
<evidence type="ECO:0000256" key="6">
    <source>
        <dbReference type="SAM" id="MobiDB-lite"/>
    </source>
</evidence>
<feature type="transmembrane region" description="Helical" evidence="7">
    <location>
        <begin position="38"/>
        <end position="58"/>
    </location>
</feature>
<comment type="caution">
    <text evidence="9">The sequence shown here is derived from an EMBL/GenBank/DDBJ whole genome shotgun (WGS) entry which is preliminary data.</text>
</comment>
<proteinExistence type="inferred from homology"/>
<feature type="transmembrane region" description="Helical" evidence="7">
    <location>
        <begin position="101"/>
        <end position="122"/>
    </location>
</feature>
<protein>
    <submittedName>
        <fullName evidence="9">DMT family transporter</fullName>
    </submittedName>
</protein>
<evidence type="ECO:0000313" key="10">
    <source>
        <dbReference type="Proteomes" id="UP000277145"/>
    </source>
</evidence>
<feature type="compositionally biased region" description="Basic and acidic residues" evidence="6">
    <location>
        <begin position="321"/>
        <end position="333"/>
    </location>
</feature>